<keyword evidence="3" id="KW-1185">Reference proteome</keyword>
<gene>
    <name evidence="2" type="ORF">G4Y79_07860</name>
</gene>
<organism evidence="2 3">
    <name type="scientific">Phototrophicus methaneseepsis</name>
    <dbReference type="NCBI Taxonomy" id="2710758"/>
    <lineage>
        <taxon>Bacteria</taxon>
        <taxon>Bacillati</taxon>
        <taxon>Chloroflexota</taxon>
        <taxon>Candidatus Thermofontia</taxon>
        <taxon>Phototrophicales</taxon>
        <taxon>Phototrophicaceae</taxon>
        <taxon>Phototrophicus</taxon>
    </lineage>
</organism>
<accession>A0A7S8EC60</accession>
<evidence type="ECO:0000313" key="2">
    <source>
        <dbReference type="EMBL" id="QPC84277.1"/>
    </source>
</evidence>
<sequence length="229" mass="25713">MAKAEAIEVYLETGKKKTFAVALDWSGWARSGRDEDAALQSLFDYRTRYAQVLKPTKIAFKKPEDLHVLTVVERQKGNTTTDFGAPNLELPHDTEAVSPEELKRWEAILQACWQAFDKAAETAQGKTLSKGPRGGGRALQKIVEHVRDVDAAYLRSLNGQISYDDKGDPMQALALIRQAILETLSGRINGDIAAEGPRGGKKWTPRYFVRRLAWHELDHAWEIEDRAEP</sequence>
<protein>
    <submittedName>
        <fullName evidence="2">DinB family protein</fullName>
    </submittedName>
</protein>
<dbReference type="SUPFAM" id="SSF109854">
    <property type="entry name" value="DinB/YfiT-like putative metalloenzymes"/>
    <property type="match status" value="1"/>
</dbReference>
<dbReference type="InterPro" id="IPR034660">
    <property type="entry name" value="DinB/YfiT-like"/>
</dbReference>
<dbReference type="AlphaFoldDB" id="A0A7S8EC60"/>
<dbReference type="EMBL" id="CP062983">
    <property type="protein sequence ID" value="QPC84277.1"/>
    <property type="molecule type" value="Genomic_DNA"/>
</dbReference>
<dbReference type="Pfam" id="PF12867">
    <property type="entry name" value="DinB_2"/>
    <property type="match status" value="1"/>
</dbReference>
<evidence type="ECO:0000313" key="3">
    <source>
        <dbReference type="Proteomes" id="UP000594468"/>
    </source>
</evidence>
<proteinExistence type="predicted"/>
<dbReference type="InterPro" id="IPR024775">
    <property type="entry name" value="DinB-like"/>
</dbReference>
<name>A0A7S8EC60_9CHLR</name>
<dbReference type="RefSeq" id="WP_195172340.1">
    <property type="nucleotide sequence ID" value="NZ_CP062983.1"/>
</dbReference>
<dbReference type="Proteomes" id="UP000594468">
    <property type="component" value="Chromosome"/>
</dbReference>
<dbReference type="KEGG" id="pmet:G4Y79_07860"/>
<evidence type="ECO:0000259" key="1">
    <source>
        <dbReference type="Pfam" id="PF12867"/>
    </source>
</evidence>
<feature type="domain" description="DinB-like" evidence="1">
    <location>
        <begin position="109"/>
        <end position="223"/>
    </location>
</feature>
<reference evidence="2 3" key="1">
    <citation type="submission" date="2020-02" db="EMBL/GenBank/DDBJ databases">
        <authorList>
            <person name="Zheng R.K."/>
            <person name="Sun C.M."/>
        </authorList>
    </citation>
    <scope>NUCLEOTIDE SEQUENCE [LARGE SCALE GENOMIC DNA]</scope>
    <source>
        <strain evidence="3">rifampicinis</strain>
    </source>
</reference>